<evidence type="ECO:0000313" key="1">
    <source>
        <dbReference type="EMBL" id="CAL1277845.1"/>
    </source>
</evidence>
<sequence length="65" mass="7525">MTNLKEVSKFIDTLGRTVDIEAQKLLTDLRDVRLPKKIELSNAVKYTINWSGKEGLSVKYHQDYL</sequence>
<evidence type="ECO:0000313" key="2">
    <source>
        <dbReference type="Proteomes" id="UP001497382"/>
    </source>
</evidence>
<reference evidence="1 2" key="1">
    <citation type="submission" date="2024-04" db="EMBL/GenBank/DDBJ databases">
        <authorList>
            <person name="Rising A."/>
            <person name="Reimegard J."/>
            <person name="Sonavane S."/>
            <person name="Akerstrom W."/>
            <person name="Nylinder S."/>
            <person name="Hedman E."/>
            <person name="Kallberg Y."/>
        </authorList>
    </citation>
    <scope>NUCLEOTIDE SEQUENCE [LARGE SCALE GENOMIC DNA]</scope>
</reference>
<name>A0AAV2A4F1_9ARAC</name>
<comment type="caution">
    <text evidence="1">The sequence shown here is derived from an EMBL/GenBank/DDBJ whole genome shotgun (WGS) entry which is preliminary data.</text>
</comment>
<accession>A0AAV2A4F1</accession>
<feature type="non-terminal residue" evidence="1">
    <location>
        <position position="65"/>
    </location>
</feature>
<dbReference type="AlphaFoldDB" id="A0AAV2A4F1"/>
<keyword evidence="2" id="KW-1185">Reference proteome</keyword>
<proteinExistence type="predicted"/>
<organism evidence="1 2">
    <name type="scientific">Larinioides sclopetarius</name>
    <dbReference type="NCBI Taxonomy" id="280406"/>
    <lineage>
        <taxon>Eukaryota</taxon>
        <taxon>Metazoa</taxon>
        <taxon>Ecdysozoa</taxon>
        <taxon>Arthropoda</taxon>
        <taxon>Chelicerata</taxon>
        <taxon>Arachnida</taxon>
        <taxon>Araneae</taxon>
        <taxon>Araneomorphae</taxon>
        <taxon>Entelegynae</taxon>
        <taxon>Araneoidea</taxon>
        <taxon>Araneidae</taxon>
        <taxon>Larinioides</taxon>
    </lineage>
</organism>
<protein>
    <submittedName>
        <fullName evidence="1">Uncharacterized protein</fullName>
    </submittedName>
</protein>
<dbReference type="Proteomes" id="UP001497382">
    <property type="component" value="Unassembled WGS sequence"/>
</dbReference>
<dbReference type="EMBL" id="CAXIEN010000105">
    <property type="protein sequence ID" value="CAL1277845.1"/>
    <property type="molecule type" value="Genomic_DNA"/>
</dbReference>
<gene>
    <name evidence="1" type="ORF">LARSCL_LOCUS9445</name>
</gene>